<gene>
    <name evidence="8" type="ORF">CERZMDRAFT_39116</name>
</gene>
<dbReference type="InterPro" id="IPR011701">
    <property type="entry name" value="MFS"/>
</dbReference>
<feature type="transmembrane region" description="Helical" evidence="6">
    <location>
        <begin position="228"/>
        <end position="249"/>
    </location>
</feature>
<keyword evidence="3 6" id="KW-1133">Transmembrane helix</keyword>
<feature type="transmembrane region" description="Helical" evidence="6">
    <location>
        <begin position="415"/>
        <end position="434"/>
    </location>
</feature>
<dbReference type="InterPro" id="IPR036259">
    <property type="entry name" value="MFS_trans_sf"/>
</dbReference>
<keyword evidence="9" id="KW-1185">Reference proteome</keyword>
<reference evidence="8" key="1">
    <citation type="journal article" date="2020" name="Stud. Mycol.">
        <title>101 Dothideomycetes genomes: a test case for predicting lifestyles and emergence of pathogens.</title>
        <authorList>
            <person name="Haridas S."/>
            <person name="Albert R."/>
            <person name="Binder M."/>
            <person name="Bloem J."/>
            <person name="Labutti K."/>
            <person name="Salamov A."/>
            <person name="Andreopoulos B."/>
            <person name="Baker S."/>
            <person name="Barry K."/>
            <person name="Bills G."/>
            <person name="Bluhm B."/>
            <person name="Cannon C."/>
            <person name="Castanera R."/>
            <person name="Culley D."/>
            <person name="Daum C."/>
            <person name="Ezra D."/>
            <person name="Gonzalez J."/>
            <person name="Henrissat B."/>
            <person name="Kuo A."/>
            <person name="Liang C."/>
            <person name="Lipzen A."/>
            <person name="Lutzoni F."/>
            <person name="Magnuson J."/>
            <person name="Mondo S."/>
            <person name="Nolan M."/>
            <person name="Ohm R."/>
            <person name="Pangilinan J."/>
            <person name="Park H.-J."/>
            <person name="Ramirez L."/>
            <person name="Alfaro M."/>
            <person name="Sun H."/>
            <person name="Tritt A."/>
            <person name="Yoshinaga Y."/>
            <person name="Zwiers L.-H."/>
            <person name="Turgeon B."/>
            <person name="Goodwin S."/>
            <person name="Spatafora J."/>
            <person name="Crous P."/>
            <person name="Grigoriev I."/>
        </authorList>
    </citation>
    <scope>NUCLEOTIDE SEQUENCE</scope>
    <source>
        <strain evidence="8">SCOH1-5</strain>
    </source>
</reference>
<accession>A0A6A6FJL0</accession>
<dbReference type="SUPFAM" id="SSF103473">
    <property type="entry name" value="MFS general substrate transporter"/>
    <property type="match status" value="1"/>
</dbReference>
<evidence type="ECO:0000259" key="7">
    <source>
        <dbReference type="PROSITE" id="PS50850"/>
    </source>
</evidence>
<feature type="domain" description="Major facilitator superfamily (MFS) profile" evidence="7">
    <location>
        <begin position="101"/>
        <end position="545"/>
    </location>
</feature>
<feature type="transmembrane region" description="Helical" evidence="6">
    <location>
        <begin position="454"/>
        <end position="476"/>
    </location>
</feature>
<feature type="transmembrane region" description="Helical" evidence="6">
    <location>
        <begin position="261"/>
        <end position="281"/>
    </location>
</feature>
<dbReference type="Gene3D" id="1.20.1250.20">
    <property type="entry name" value="MFS general substrate transporter like domains"/>
    <property type="match status" value="1"/>
</dbReference>
<feature type="compositionally biased region" description="Basic and acidic residues" evidence="5">
    <location>
        <begin position="12"/>
        <end position="30"/>
    </location>
</feature>
<protein>
    <recommendedName>
        <fullName evidence="7">Major facilitator superfamily (MFS) profile domain-containing protein</fullName>
    </recommendedName>
</protein>
<dbReference type="PANTHER" id="PTHR23502:SF157">
    <property type="entry name" value="MAJOR FACILITATOR SUPERFAMILY (MFS) PROFILE DOMAIN-CONTAINING PROTEIN-RELATED"/>
    <property type="match status" value="1"/>
</dbReference>
<dbReference type="Proteomes" id="UP000799539">
    <property type="component" value="Unassembled WGS sequence"/>
</dbReference>
<feature type="transmembrane region" description="Helical" evidence="6">
    <location>
        <begin position="374"/>
        <end position="394"/>
    </location>
</feature>
<evidence type="ECO:0000256" key="2">
    <source>
        <dbReference type="ARBA" id="ARBA00022692"/>
    </source>
</evidence>
<keyword evidence="2 6" id="KW-0812">Transmembrane</keyword>
<dbReference type="PROSITE" id="PS50850">
    <property type="entry name" value="MFS"/>
    <property type="match status" value="1"/>
</dbReference>
<evidence type="ECO:0000256" key="1">
    <source>
        <dbReference type="ARBA" id="ARBA00004141"/>
    </source>
</evidence>
<dbReference type="OrthoDB" id="5410178at2759"/>
<evidence type="ECO:0000313" key="9">
    <source>
        <dbReference type="Proteomes" id="UP000799539"/>
    </source>
</evidence>
<dbReference type="AlphaFoldDB" id="A0A6A6FJL0"/>
<feature type="transmembrane region" description="Helical" evidence="6">
    <location>
        <begin position="488"/>
        <end position="507"/>
    </location>
</feature>
<dbReference type="PANTHER" id="PTHR23502">
    <property type="entry name" value="MAJOR FACILITATOR SUPERFAMILY"/>
    <property type="match status" value="1"/>
</dbReference>
<name>A0A6A6FJL0_9PEZI</name>
<feature type="transmembrane region" description="Helical" evidence="6">
    <location>
        <begin position="172"/>
        <end position="191"/>
    </location>
</feature>
<feature type="transmembrane region" description="Helical" evidence="6">
    <location>
        <begin position="519"/>
        <end position="541"/>
    </location>
</feature>
<evidence type="ECO:0000313" key="8">
    <source>
        <dbReference type="EMBL" id="KAF2213464.1"/>
    </source>
</evidence>
<proteinExistence type="predicted"/>
<sequence>MASTPDILNVSEDDHKLSEAPDGRRGSEDQHLVNCYSTPPRSRAFSVASFLSVPNSKPQLTPLPQAVSDLLEAKQLLVDGYCIISWRPDSISLPRNWPSKRKFYHAVAICLAHFSSSLIGNTGSTVAGYAAEDLGISYPLSIFSFVTIYWIGQALGCFIFASTSEAFGNKRLFSWAAACFGTTCLLVGTGPQLWSVIVGRFFSGMLAAVPSVVALGTFENLWNAKGRIWAVSVWAVSGVLGFAFGPVLGAHVSASWEGWQWVYYGGLIANILVAIFCFPMAESRPNVLLHEEVRQIEKATGFGGLRLDESLRIPSWGEFAHHHLLLPLKLAFTEPLVLLCTLLATFSFGLTTLFTEALPIIYETQFVLTPQTSSLTFLGLAIGALLFSFLPRLYDTHRHHTTPSTPLKPNAEKHLWSYILLATPTFFLSLWWFSFTIPNPITDLDISPSVWLSIFPLLLIGFCLVEFTSVLPLYLTEIYSHHTASANASLHAIHSLLAGTLPLIFAAEDLEAVGSHRTVWVLAGIATGYCGVAVIVVRFLAKRVREKSKFARKLAEEREQGIWNGKMMMNVVAVEGEGEVVRLRSRSQSVA</sequence>
<feature type="region of interest" description="Disordered" evidence="5">
    <location>
        <begin position="1"/>
        <end position="30"/>
    </location>
</feature>
<comment type="subcellular location">
    <subcellularLocation>
        <location evidence="1">Membrane</location>
        <topology evidence="1">Multi-pass membrane protein</topology>
    </subcellularLocation>
</comment>
<dbReference type="InterPro" id="IPR020846">
    <property type="entry name" value="MFS_dom"/>
</dbReference>
<dbReference type="Pfam" id="PF07690">
    <property type="entry name" value="MFS_1"/>
    <property type="match status" value="1"/>
</dbReference>
<feature type="transmembrane region" description="Helical" evidence="6">
    <location>
        <begin position="103"/>
        <end position="120"/>
    </location>
</feature>
<evidence type="ECO:0000256" key="4">
    <source>
        <dbReference type="ARBA" id="ARBA00023136"/>
    </source>
</evidence>
<feature type="transmembrane region" description="Helical" evidence="6">
    <location>
        <begin position="140"/>
        <end position="160"/>
    </location>
</feature>
<organism evidence="8 9">
    <name type="scientific">Cercospora zeae-maydis SCOH1-5</name>
    <dbReference type="NCBI Taxonomy" id="717836"/>
    <lineage>
        <taxon>Eukaryota</taxon>
        <taxon>Fungi</taxon>
        <taxon>Dikarya</taxon>
        <taxon>Ascomycota</taxon>
        <taxon>Pezizomycotina</taxon>
        <taxon>Dothideomycetes</taxon>
        <taxon>Dothideomycetidae</taxon>
        <taxon>Mycosphaerellales</taxon>
        <taxon>Mycosphaerellaceae</taxon>
        <taxon>Cercospora</taxon>
    </lineage>
</organism>
<evidence type="ECO:0000256" key="6">
    <source>
        <dbReference type="SAM" id="Phobius"/>
    </source>
</evidence>
<evidence type="ECO:0000256" key="5">
    <source>
        <dbReference type="SAM" id="MobiDB-lite"/>
    </source>
</evidence>
<feature type="transmembrane region" description="Helical" evidence="6">
    <location>
        <begin position="336"/>
        <end position="362"/>
    </location>
</feature>
<dbReference type="GO" id="GO:0022857">
    <property type="term" value="F:transmembrane transporter activity"/>
    <property type="evidence" value="ECO:0007669"/>
    <property type="project" value="InterPro"/>
</dbReference>
<evidence type="ECO:0000256" key="3">
    <source>
        <dbReference type="ARBA" id="ARBA00022989"/>
    </source>
</evidence>
<dbReference type="GO" id="GO:0016020">
    <property type="term" value="C:membrane"/>
    <property type="evidence" value="ECO:0007669"/>
    <property type="project" value="UniProtKB-SubCell"/>
</dbReference>
<keyword evidence="4 6" id="KW-0472">Membrane</keyword>
<feature type="transmembrane region" description="Helical" evidence="6">
    <location>
        <begin position="197"/>
        <end position="216"/>
    </location>
</feature>
<dbReference type="EMBL" id="ML992670">
    <property type="protein sequence ID" value="KAF2213464.1"/>
    <property type="molecule type" value="Genomic_DNA"/>
</dbReference>